<evidence type="ECO:0000313" key="1">
    <source>
        <dbReference type="EMBL" id="CEG37318.1"/>
    </source>
</evidence>
<dbReference type="Proteomes" id="UP000054928">
    <property type="component" value="Unassembled WGS sequence"/>
</dbReference>
<dbReference type="OrthoDB" id="158492at2759"/>
<dbReference type="EMBL" id="CCYD01000286">
    <property type="protein sequence ID" value="CEG37318.1"/>
    <property type="molecule type" value="Genomic_DNA"/>
</dbReference>
<accession>A0A0P1A978</accession>
<protein>
    <submittedName>
        <fullName evidence="1">Uncharacterized protein</fullName>
    </submittedName>
</protein>
<dbReference type="STRING" id="4781.A0A0P1A978"/>
<dbReference type="GeneID" id="36399974"/>
<dbReference type="AlphaFoldDB" id="A0A0P1A978"/>
<dbReference type="RefSeq" id="XP_024573687.1">
    <property type="nucleotide sequence ID" value="XM_024722630.1"/>
</dbReference>
<dbReference type="OMA" id="MHEVESS"/>
<reference evidence="2" key="1">
    <citation type="submission" date="2014-09" db="EMBL/GenBank/DDBJ databases">
        <authorList>
            <person name="Sharma Rahul"/>
            <person name="Thines Marco"/>
        </authorList>
    </citation>
    <scope>NUCLEOTIDE SEQUENCE [LARGE SCALE GENOMIC DNA]</scope>
</reference>
<sequence length="136" mass="16349">MSFLYTTHDFVWIITPELKASDELKLARDGEYGFVLLQEFQRADSVNSMCLPLKERQHLGEMERINNSIHDVENAVQLHETVKVLKQKRMHNQEYHERVPNEDEGRLTIRQHKAPKREFESRRKKCIRMRRVHQPK</sequence>
<proteinExistence type="predicted"/>
<evidence type="ECO:0000313" key="2">
    <source>
        <dbReference type="Proteomes" id="UP000054928"/>
    </source>
</evidence>
<name>A0A0P1A978_PLAHL</name>
<keyword evidence="2" id="KW-1185">Reference proteome</keyword>
<organism evidence="1 2">
    <name type="scientific">Plasmopara halstedii</name>
    <name type="common">Downy mildew of sunflower</name>
    <dbReference type="NCBI Taxonomy" id="4781"/>
    <lineage>
        <taxon>Eukaryota</taxon>
        <taxon>Sar</taxon>
        <taxon>Stramenopiles</taxon>
        <taxon>Oomycota</taxon>
        <taxon>Peronosporomycetes</taxon>
        <taxon>Peronosporales</taxon>
        <taxon>Peronosporaceae</taxon>
        <taxon>Plasmopara</taxon>
    </lineage>
</organism>